<sequence>MESQSIVSKGEVKMERLLLGVEAFDFLEKEGIPILKTVLAKDENEAVMTASQIGFPVALKVSSPDIVHKTETGGIRVNLKDEGEVRAAFTEIVRTFTSDHPGQRLEGVVVQKLGKGLELIVGTMTDQQFGPVIMFGLGGIFVEALNDVSFRLIPLEARDAKEIMEDLQVYKILKNPRGEKVNLEAVQNFILQVSCLVDKHPEIREMDLNPIFASPKGVEVCDARIKIG</sequence>
<keyword evidence="8" id="KW-1185">Reference proteome</keyword>
<dbReference type="SUPFAM" id="SSF56059">
    <property type="entry name" value="Glutathione synthetase ATP-binding domain-like"/>
    <property type="match status" value="1"/>
</dbReference>
<dbReference type="AlphaFoldDB" id="Q2LV27"/>
<evidence type="ECO:0000256" key="3">
    <source>
        <dbReference type="ARBA" id="ARBA00022840"/>
    </source>
</evidence>
<dbReference type="InterPro" id="IPR013815">
    <property type="entry name" value="ATP_grasp_subdomain_1"/>
</dbReference>
<feature type="domain" description="ATP-grasp" evidence="6">
    <location>
        <begin position="24"/>
        <end position="60"/>
    </location>
</feature>
<evidence type="ECO:0000256" key="4">
    <source>
        <dbReference type="ARBA" id="ARBA00060888"/>
    </source>
</evidence>
<organism evidence="7 8">
    <name type="scientific">Syntrophus aciditrophicus (strain SB)</name>
    <dbReference type="NCBI Taxonomy" id="56780"/>
    <lineage>
        <taxon>Bacteria</taxon>
        <taxon>Pseudomonadati</taxon>
        <taxon>Thermodesulfobacteriota</taxon>
        <taxon>Syntrophia</taxon>
        <taxon>Syntrophales</taxon>
        <taxon>Syntrophaceae</taxon>
        <taxon>Syntrophus</taxon>
    </lineage>
</organism>
<keyword evidence="2 5" id="KW-0547">Nucleotide-binding</keyword>
<name>Q2LV27_SYNAS</name>
<comment type="similarity">
    <text evidence="4">In the N-terminal section; belongs to the acetate CoA ligase alpha subunit family.</text>
</comment>
<dbReference type="GO" id="GO:0005524">
    <property type="term" value="F:ATP binding"/>
    <property type="evidence" value="ECO:0007669"/>
    <property type="project" value="UniProtKB-UniRule"/>
</dbReference>
<dbReference type="Gene3D" id="3.30.1490.20">
    <property type="entry name" value="ATP-grasp fold, A domain"/>
    <property type="match status" value="1"/>
</dbReference>
<dbReference type="Proteomes" id="UP000001933">
    <property type="component" value="Chromosome"/>
</dbReference>
<evidence type="ECO:0000256" key="1">
    <source>
        <dbReference type="ARBA" id="ARBA00022598"/>
    </source>
</evidence>
<dbReference type="GO" id="GO:0046872">
    <property type="term" value="F:metal ion binding"/>
    <property type="evidence" value="ECO:0007669"/>
    <property type="project" value="InterPro"/>
</dbReference>
<keyword evidence="1" id="KW-0436">Ligase</keyword>
<dbReference type="PANTHER" id="PTHR43334">
    <property type="entry name" value="ACETATE--COA LIGASE [ADP-FORMING]"/>
    <property type="match status" value="1"/>
</dbReference>
<evidence type="ECO:0000256" key="2">
    <source>
        <dbReference type="ARBA" id="ARBA00022741"/>
    </source>
</evidence>
<accession>Q2LV27</accession>
<dbReference type="STRING" id="56780.SYN_00646"/>
<dbReference type="eggNOG" id="COG0045">
    <property type="taxonomic scope" value="Bacteria"/>
</dbReference>
<gene>
    <name evidence="7" type="ORF">SYN_00646</name>
</gene>
<reference evidence="7 8" key="1">
    <citation type="journal article" date="2007" name="Proc. Natl. Acad. Sci. U.S.A.">
        <title>The genome of Syntrophus aciditrophicus: life at the thermodynamic limit of microbial growth.</title>
        <authorList>
            <person name="McInerney M.J."/>
            <person name="Rohlin L."/>
            <person name="Mouttaki H."/>
            <person name="Kim U."/>
            <person name="Krupp R.S."/>
            <person name="Rios-Hernandez L."/>
            <person name="Sieber J."/>
            <person name="Struchtemeyer C.G."/>
            <person name="Bhattacharyya A."/>
            <person name="Campbell J.W."/>
            <person name="Gunsalus R.P."/>
        </authorList>
    </citation>
    <scope>NUCLEOTIDE SEQUENCE [LARGE SCALE GENOMIC DNA]</scope>
    <source>
        <strain evidence="7 8">SB</strain>
    </source>
</reference>
<keyword evidence="3 5" id="KW-0067">ATP-binding</keyword>
<dbReference type="FunFam" id="3.30.1490.20:FF:000020">
    <property type="entry name" value="Protein lysine acetyltransferase"/>
    <property type="match status" value="1"/>
</dbReference>
<dbReference type="PROSITE" id="PS50975">
    <property type="entry name" value="ATP_GRASP"/>
    <property type="match status" value="1"/>
</dbReference>
<dbReference type="InterPro" id="IPR051538">
    <property type="entry name" value="Acyl-CoA_Synth/Transferase"/>
</dbReference>
<proteinExistence type="inferred from homology"/>
<dbReference type="HOGENOM" id="CLU_063044_1_1_7"/>
<dbReference type="Pfam" id="PF13549">
    <property type="entry name" value="ATP-grasp_5"/>
    <property type="match status" value="1"/>
</dbReference>
<dbReference type="GO" id="GO:0016874">
    <property type="term" value="F:ligase activity"/>
    <property type="evidence" value="ECO:0007669"/>
    <property type="project" value="UniProtKB-KW"/>
</dbReference>
<dbReference type="PANTHER" id="PTHR43334:SF1">
    <property type="entry name" value="3-HYDROXYPROPIONATE--COA LIGASE [ADP-FORMING]"/>
    <property type="match status" value="1"/>
</dbReference>
<dbReference type="KEGG" id="sat:SYN_00646"/>
<evidence type="ECO:0000313" key="8">
    <source>
        <dbReference type="Proteomes" id="UP000001933"/>
    </source>
</evidence>
<dbReference type="InterPro" id="IPR011761">
    <property type="entry name" value="ATP-grasp"/>
</dbReference>
<protein>
    <submittedName>
        <fullName evidence="7">Acetyl-CoA synthetase (NDP-forming) beta subunit</fullName>
    </submittedName>
</protein>
<dbReference type="EMBL" id="CP000252">
    <property type="protein sequence ID" value="ABC77934.1"/>
    <property type="molecule type" value="Genomic_DNA"/>
</dbReference>
<evidence type="ECO:0000259" key="6">
    <source>
        <dbReference type="PROSITE" id="PS50975"/>
    </source>
</evidence>
<evidence type="ECO:0000313" key="7">
    <source>
        <dbReference type="EMBL" id="ABC77934.1"/>
    </source>
</evidence>
<dbReference type="InParanoid" id="Q2LV27"/>
<dbReference type="Gene3D" id="3.30.470.20">
    <property type="entry name" value="ATP-grasp fold, B domain"/>
    <property type="match status" value="1"/>
</dbReference>
<evidence type="ECO:0000256" key="5">
    <source>
        <dbReference type="PROSITE-ProRule" id="PRU00409"/>
    </source>
</evidence>